<dbReference type="KEGG" id="nay:HYG81_11930"/>
<dbReference type="InterPro" id="IPR002155">
    <property type="entry name" value="Thiolase"/>
</dbReference>
<keyword evidence="3" id="KW-0414">Isoprene biosynthesis</keyword>
<dbReference type="InterPro" id="IPR020613">
    <property type="entry name" value="Thiolase_CS"/>
</dbReference>
<keyword evidence="4" id="KW-0012">Acyltransferase</keyword>
<accession>A0A7D6GIX2</accession>
<dbReference type="PIRSF" id="PIRSF000429">
    <property type="entry name" value="Ac-CoA_Ac_transf"/>
    <property type="match status" value="1"/>
</dbReference>
<dbReference type="NCBIfam" id="TIGR01930">
    <property type="entry name" value="AcCoA-C-Actrans"/>
    <property type="match status" value="1"/>
</dbReference>
<evidence type="ECO:0000259" key="6">
    <source>
        <dbReference type="Pfam" id="PF02803"/>
    </source>
</evidence>
<dbReference type="AlphaFoldDB" id="A0A7D6GIX2"/>
<evidence type="ECO:0000256" key="2">
    <source>
        <dbReference type="ARBA" id="ARBA00022679"/>
    </source>
</evidence>
<dbReference type="InterPro" id="IPR020610">
    <property type="entry name" value="Thiolase_AS"/>
</dbReference>
<keyword evidence="8" id="KW-1185">Reference proteome</keyword>
<dbReference type="OrthoDB" id="25212at2157"/>
<gene>
    <name evidence="7" type="ORF">HYG81_11930</name>
</gene>
<keyword evidence="2" id="KW-0808">Transferase</keyword>
<evidence type="ECO:0000259" key="5">
    <source>
        <dbReference type="Pfam" id="PF00108"/>
    </source>
</evidence>
<evidence type="ECO:0000313" key="7">
    <source>
        <dbReference type="EMBL" id="QLK24819.1"/>
    </source>
</evidence>
<dbReference type="Pfam" id="PF00108">
    <property type="entry name" value="Thiolase_N"/>
    <property type="match status" value="1"/>
</dbReference>
<dbReference type="InterPro" id="IPR020616">
    <property type="entry name" value="Thiolase_N"/>
</dbReference>
<dbReference type="Gene3D" id="3.40.47.10">
    <property type="match status" value="2"/>
</dbReference>
<evidence type="ECO:0000313" key="8">
    <source>
        <dbReference type="Proteomes" id="UP000510869"/>
    </source>
</evidence>
<dbReference type="GO" id="GO:0016747">
    <property type="term" value="F:acyltransferase activity, transferring groups other than amino-acyl groups"/>
    <property type="evidence" value="ECO:0007669"/>
    <property type="project" value="InterPro"/>
</dbReference>
<dbReference type="Proteomes" id="UP000510869">
    <property type="component" value="Chromosome"/>
</dbReference>
<feature type="domain" description="Thiolase N-terminal" evidence="5">
    <location>
        <begin position="5"/>
        <end position="252"/>
    </location>
</feature>
<dbReference type="SUPFAM" id="SSF53901">
    <property type="entry name" value="Thiolase-like"/>
    <property type="match status" value="2"/>
</dbReference>
<dbReference type="PROSITE" id="PS00099">
    <property type="entry name" value="THIOLASE_3"/>
    <property type="match status" value="1"/>
</dbReference>
<dbReference type="RefSeq" id="WP_180839915.1">
    <property type="nucleotide sequence ID" value="NZ_CP059154.1"/>
</dbReference>
<dbReference type="PROSITE" id="PS00737">
    <property type="entry name" value="THIOLASE_2"/>
    <property type="match status" value="1"/>
</dbReference>
<evidence type="ECO:0000256" key="1">
    <source>
        <dbReference type="ARBA" id="ARBA00010982"/>
    </source>
</evidence>
<proteinExistence type="inferred from homology"/>
<dbReference type="PANTHER" id="PTHR43365:SF1">
    <property type="entry name" value="ACETYL-COA C-ACYLTRANSFERASE"/>
    <property type="match status" value="1"/>
</dbReference>
<dbReference type="Pfam" id="PF02803">
    <property type="entry name" value="Thiolase_C"/>
    <property type="match status" value="1"/>
</dbReference>
<comment type="similarity">
    <text evidence="1">Belongs to the thiolase-like superfamily. Thiolase family.</text>
</comment>
<dbReference type="InterPro" id="IPR020617">
    <property type="entry name" value="Thiolase_C"/>
</dbReference>
<name>A0A7D6GIX2_9EURY</name>
<reference evidence="7 8" key="1">
    <citation type="submission" date="2020-07" db="EMBL/GenBank/DDBJ databases">
        <title>Natrinema (YPL30) sp. nov. and Haloterrigena xxxxxx (YPL8) sp. nov., isolated from a salt mine.</title>
        <authorList>
            <person name="Cui H."/>
        </authorList>
    </citation>
    <scope>NUCLEOTIDE SEQUENCE [LARGE SCALE GENOMIC DNA]</scope>
    <source>
        <strain evidence="7 8">YPL13</strain>
    </source>
</reference>
<dbReference type="CDD" id="cd00751">
    <property type="entry name" value="thiolase"/>
    <property type="match status" value="1"/>
</dbReference>
<dbReference type="EMBL" id="CP059154">
    <property type="protein sequence ID" value="QLK24819.1"/>
    <property type="molecule type" value="Genomic_DNA"/>
</dbReference>
<sequence>MNSAVIVDAVRTPFGKRDGSFRDTHPQDLAAEPLEALRERNGFEPATIEDVIYGCVTPIDEQGLNIGRLAPMVAGWGDIVPGVQLNRMCGSGQQAANFAAANVMAGQHDVLIAGGVEHMTRVPMGSDGDGPSETYFEYFDELTTQGEGAERIAEEYDLTRTELDELAVDSQRRWKEAWDEGRYDDQITPVETELDGKEVIVEQDEHPRPSTDMETLSELPLSFREEGEGFHHPGNSSGIVDGSAALLITSEEAAEAHGWEPMARIVRTEVVGVDPVTMLTGPIPATEGVLEKADMTIDDIDLFEVNEAFASVVGAWLEETGASWEDVNVNGGAIAHGHPLGATGAALLTKLVHELERTGQDTALSTMCIGYGQGVATILERV</sequence>
<organism evidence="7 8">
    <name type="scientific">Natrinema zhouii</name>
    <dbReference type="NCBI Taxonomy" id="1710539"/>
    <lineage>
        <taxon>Archaea</taxon>
        <taxon>Methanobacteriati</taxon>
        <taxon>Methanobacteriota</taxon>
        <taxon>Stenosarchaea group</taxon>
        <taxon>Halobacteria</taxon>
        <taxon>Halobacteriales</taxon>
        <taxon>Natrialbaceae</taxon>
        <taxon>Natrinema</taxon>
    </lineage>
</organism>
<dbReference type="PANTHER" id="PTHR43365">
    <property type="entry name" value="BLR7806 PROTEIN"/>
    <property type="match status" value="1"/>
</dbReference>
<evidence type="ECO:0000256" key="4">
    <source>
        <dbReference type="ARBA" id="ARBA00023315"/>
    </source>
</evidence>
<protein>
    <submittedName>
        <fullName evidence="7">Thiolase family protein</fullName>
    </submittedName>
</protein>
<dbReference type="InterPro" id="IPR016039">
    <property type="entry name" value="Thiolase-like"/>
</dbReference>
<dbReference type="GO" id="GO:0008299">
    <property type="term" value="P:isoprenoid biosynthetic process"/>
    <property type="evidence" value="ECO:0007669"/>
    <property type="project" value="UniProtKB-KW"/>
</dbReference>
<dbReference type="GeneID" id="56143925"/>
<feature type="domain" description="Thiolase C-terminal" evidence="6">
    <location>
        <begin position="260"/>
        <end position="381"/>
    </location>
</feature>
<evidence type="ECO:0000256" key="3">
    <source>
        <dbReference type="ARBA" id="ARBA00023229"/>
    </source>
</evidence>